<evidence type="ECO:0000313" key="4">
    <source>
        <dbReference type="Proteomes" id="UP000001887"/>
    </source>
</evidence>
<evidence type="ECO:0000313" key="3">
    <source>
        <dbReference type="EMBL" id="ADB14743.1"/>
    </source>
</evidence>
<name>D2QZI5_PIRSD</name>
<dbReference type="OrthoDB" id="266044at2"/>
<evidence type="ECO:0000256" key="2">
    <source>
        <dbReference type="SAM" id="Phobius"/>
    </source>
</evidence>
<feature type="compositionally biased region" description="Low complexity" evidence="1">
    <location>
        <begin position="213"/>
        <end position="228"/>
    </location>
</feature>
<keyword evidence="2" id="KW-0472">Membrane</keyword>
<dbReference type="KEGG" id="psl:Psta_0046"/>
<gene>
    <name evidence="3" type="ordered locus">Psta_0046</name>
</gene>
<sequence>MTIVACPRCRDSVRIPARASNTAIVRCPLCEEEFPITEAYGQIPELEIISGALPTSSYAADDAGELNAYASPEPTEYAVAPAGDGVFGTTGPSGSTAVMPVSGVKGKIRKKKEKSAIAEMFKVVMGGVVGIGLALVVLWWGFKTDPMGIIPYVPSWAAFIVPPAMRAAPKPDNTAGGAGNQLAQNNGIDTSGSPVPVVPNTPAGGGFMPADPASGNNASGGSFGSAAGELTPPTELPPFDPLANTSGEMELPDLGTPTIETPPELGPPAELPGLDPSSVPSIDPPATDPLNTDPPSSPNPAPLPGLDPMPTEPQPLPEAPPGTEPVIYTAADLLSSVSKAAEARNVFKNADPADRAGRQELARQMYASVAATAKILPSLSLEDADNADAVTAVSDLLTSIATEVPETVVGFLGRERYEASEGDSQMLVAGEVIDIRAVGSMFECVVKMKTKDNLEVTLLSSKNPQDKCAVGDTVMVVGSKVVDPAKNVGGYEGMAPKVVTWDYGVKIAK</sequence>
<proteinExistence type="predicted"/>
<dbReference type="AlphaFoldDB" id="D2QZI5"/>
<organism evidence="3 4">
    <name type="scientific">Pirellula staleyi (strain ATCC 27377 / DSM 6068 / ICPB 4128)</name>
    <name type="common">Pirella staleyi</name>
    <dbReference type="NCBI Taxonomy" id="530564"/>
    <lineage>
        <taxon>Bacteria</taxon>
        <taxon>Pseudomonadati</taxon>
        <taxon>Planctomycetota</taxon>
        <taxon>Planctomycetia</taxon>
        <taxon>Pirellulales</taxon>
        <taxon>Pirellulaceae</taxon>
        <taxon>Pirellula</taxon>
    </lineage>
</organism>
<reference evidence="3 4" key="1">
    <citation type="journal article" date="2009" name="Stand. Genomic Sci.">
        <title>Complete genome sequence of Pirellula staleyi type strain (ATCC 27377).</title>
        <authorList>
            <person name="Clum A."/>
            <person name="Tindall B.J."/>
            <person name="Sikorski J."/>
            <person name="Ivanova N."/>
            <person name="Mavrommatis K."/>
            <person name="Lucas S."/>
            <person name="Glavina del Rio T."/>
            <person name="Nolan M."/>
            <person name="Chen F."/>
            <person name="Tice H."/>
            <person name="Pitluck S."/>
            <person name="Cheng J.F."/>
            <person name="Chertkov O."/>
            <person name="Brettin T."/>
            <person name="Han C."/>
            <person name="Detter J.C."/>
            <person name="Kuske C."/>
            <person name="Bruce D."/>
            <person name="Goodwin L."/>
            <person name="Ovchinikova G."/>
            <person name="Pati A."/>
            <person name="Mikhailova N."/>
            <person name="Chen A."/>
            <person name="Palaniappan K."/>
            <person name="Land M."/>
            <person name="Hauser L."/>
            <person name="Chang Y.J."/>
            <person name="Jeffries C.D."/>
            <person name="Chain P."/>
            <person name="Rohde M."/>
            <person name="Goker M."/>
            <person name="Bristow J."/>
            <person name="Eisen J.A."/>
            <person name="Markowitz V."/>
            <person name="Hugenholtz P."/>
            <person name="Kyrpides N.C."/>
            <person name="Klenk H.P."/>
            <person name="Lapidus A."/>
        </authorList>
    </citation>
    <scope>NUCLEOTIDE SEQUENCE [LARGE SCALE GENOMIC DNA]</scope>
    <source>
        <strain evidence="4">ATCC 27377 / DSM 6068 / ICPB 4128</strain>
    </source>
</reference>
<dbReference type="EMBL" id="CP001848">
    <property type="protein sequence ID" value="ADB14743.1"/>
    <property type="molecule type" value="Genomic_DNA"/>
</dbReference>
<feature type="transmembrane region" description="Helical" evidence="2">
    <location>
        <begin position="120"/>
        <end position="142"/>
    </location>
</feature>
<dbReference type="HOGENOM" id="CLU_535119_0_0_0"/>
<feature type="region of interest" description="Disordered" evidence="1">
    <location>
        <begin position="170"/>
        <end position="322"/>
    </location>
</feature>
<accession>D2QZI5</accession>
<keyword evidence="2" id="KW-1133">Transmembrane helix</keyword>
<keyword evidence="4" id="KW-1185">Reference proteome</keyword>
<evidence type="ECO:0000256" key="1">
    <source>
        <dbReference type="SAM" id="MobiDB-lite"/>
    </source>
</evidence>
<keyword evidence="2" id="KW-0812">Transmembrane</keyword>
<dbReference type="eggNOG" id="COG3468">
    <property type="taxonomic scope" value="Bacteria"/>
</dbReference>
<dbReference type="Proteomes" id="UP000001887">
    <property type="component" value="Chromosome"/>
</dbReference>
<protein>
    <submittedName>
        <fullName evidence="3">Uncharacterized protein</fullName>
    </submittedName>
</protein>
<feature type="compositionally biased region" description="Pro residues" evidence="1">
    <location>
        <begin position="295"/>
        <end position="322"/>
    </location>
</feature>